<protein>
    <submittedName>
        <fullName evidence="1">Uncharacterized protein YjbR</fullName>
    </submittedName>
</protein>
<dbReference type="EMBL" id="BAABRP010000009">
    <property type="protein sequence ID" value="GAA5513704.1"/>
    <property type="molecule type" value="Genomic_DNA"/>
</dbReference>
<evidence type="ECO:0000313" key="2">
    <source>
        <dbReference type="Proteomes" id="UP001401887"/>
    </source>
</evidence>
<dbReference type="InterPro" id="IPR058532">
    <property type="entry name" value="YjbR/MT2646/Rv2570-like"/>
</dbReference>
<dbReference type="PANTHER" id="PTHR35145:SF1">
    <property type="entry name" value="CYTOPLASMIC PROTEIN"/>
    <property type="match status" value="1"/>
</dbReference>
<dbReference type="Gene3D" id="3.90.1150.30">
    <property type="match status" value="1"/>
</dbReference>
<comment type="caution">
    <text evidence="1">The sequence shown here is derived from an EMBL/GenBank/DDBJ whole genome shotgun (WGS) entry which is preliminary data.</text>
</comment>
<dbReference type="Pfam" id="PF04237">
    <property type="entry name" value="YjbR"/>
    <property type="match status" value="1"/>
</dbReference>
<accession>A0ABP9W8M7</accession>
<dbReference type="SUPFAM" id="SSF142906">
    <property type="entry name" value="YjbR-like"/>
    <property type="match status" value="1"/>
</dbReference>
<sequence length="119" mass="12757">MRSIADVRAACAALPGSCETFPFDATTLVFKVGGKMYALTDITGDPVTLSLKVRPERGDDLRAGYPAIVPGYHLNKRHWVTVTLDGTVPEALLHDLLTGSHALVLSSLTRAQRAELGLV</sequence>
<reference evidence="1 2" key="1">
    <citation type="submission" date="2024-02" db="EMBL/GenBank/DDBJ databases">
        <title>Deinococcus carri NBRC 110142.</title>
        <authorList>
            <person name="Ichikawa N."/>
            <person name="Katano-Makiyama Y."/>
            <person name="Hidaka K."/>
        </authorList>
    </citation>
    <scope>NUCLEOTIDE SEQUENCE [LARGE SCALE GENOMIC DNA]</scope>
    <source>
        <strain evidence="1 2">NBRC 110142</strain>
    </source>
</reference>
<dbReference type="RefSeq" id="WP_345465521.1">
    <property type="nucleotide sequence ID" value="NZ_BAABRP010000009.1"/>
</dbReference>
<proteinExistence type="predicted"/>
<name>A0ABP9W8M7_9DEIO</name>
<keyword evidence="2" id="KW-1185">Reference proteome</keyword>
<dbReference type="PANTHER" id="PTHR35145">
    <property type="entry name" value="CYTOPLASMIC PROTEIN-RELATED"/>
    <property type="match status" value="1"/>
</dbReference>
<evidence type="ECO:0000313" key="1">
    <source>
        <dbReference type="EMBL" id="GAA5513704.1"/>
    </source>
</evidence>
<gene>
    <name evidence="1" type="primary">yjbR</name>
    <name evidence="1" type="ORF">Dcar01_02449</name>
</gene>
<dbReference type="InterPro" id="IPR038056">
    <property type="entry name" value="YjbR-like_sf"/>
</dbReference>
<dbReference type="InterPro" id="IPR007351">
    <property type="entry name" value="YjbR"/>
</dbReference>
<organism evidence="1 2">
    <name type="scientific">Deinococcus carri</name>
    <dbReference type="NCBI Taxonomy" id="1211323"/>
    <lineage>
        <taxon>Bacteria</taxon>
        <taxon>Thermotogati</taxon>
        <taxon>Deinococcota</taxon>
        <taxon>Deinococci</taxon>
        <taxon>Deinococcales</taxon>
        <taxon>Deinococcaceae</taxon>
        <taxon>Deinococcus</taxon>
    </lineage>
</organism>
<dbReference type="Proteomes" id="UP001401887">
    <property type="component" value="Unassembled WGS sequence"/>
</dbReference>